<dbReference type="EMBL" id="JBCEZU010000111">
    <property type="protein sequence ID" value="KAK9528756.1"/>
    <property type="molecule type" value="Genomic_DNA"/>
</dbReference>
<reference evidence="2 3" key="1">
    <citation type="journal article" date="2024" name="Genome Biol. Evol.">
        <title>Chromosome-level genome assembly of the viviparous eelpout Zoarces viviparus.</title>
        <authorList>
            <person name="Fuhrmann N."/>
            <person name="Brasseur M.V."/>
            <person name="Bakowski C.E."/>
            <person name="Podsiadlowski L."/>
            <person name="Prost S."/>
            <person name="Krehenwinkel H."/>
            <person name="Mayer C."/>
        </authorList>
    </citation>
    <scope>NUCLEOTIDE SEQUENCE [LARGE SCALE GENOMIC DNA]</scope>
    <source>
        <strain evidence="2">NO-MEL_2022_Ind0_liver</strain>
    </source>
</reference>
<accession>A0AAW1F1N0</accession>
<evidence type="ECO:0000256" key="1">
    <source>
        <dbReference type="SAM" id="MobiDB-lite"/>
    </source>
</evidence>
<dbReference type="AlphaFoldDB" id="A0AAW1F1N0"/>
<dbReference type="Proteomes" id="UP001488805">
    <property type="component" value="Unassembled WGS sequence"/>
</dbReference>
<organism evidence="2 3">
    <name type="scientific">Zoarces viviparus</name>
    <name type="common">Viviparous eelpout</name>
    <name type="synonym">Blennius viviparus</name>
    <dbReference type="NCBI Taxonomy" id="48416"/>
    <lineage>
        <taxon>Eukaryota</taxon>
        <taxon>Metazoa</taxon>
        <taxon>Chordata</taxon>
        <taxon>Craniata</taxon>
        <taxon>Vertebrata</taxon>
        <taxon>Euteleostomi</taxon>
        <taxon>Actinopterygii</taxon>
        <taxon>Neopterygii</taxon>
        <taxon>Teleostei</taxon>
        <taxon>Neoteleostei</taxon>
        <taxon>Acanthomorphata</taxon>
        <taxon>Eupercaria</taxon>
        <taxon>Perciformes</taxon>
        <taxon>Cottioidei</taxon>
        <taxon>Zoarcales</taxon>
        <taxon>Zoarcidae</taxon>
        <taxon>Zoarcinae</taxon>
        <taxon>Zoarces</taxon>
    </lineage>
</organism>
<name>A0AAW1F1N0_ZOAVI</name>
<protein>
    <submittedName>
        <fullName evidence="2">Uncharacterized protein</fullName>
    </submittedName>
</protein>
<sequence length="72" mass="8007">MHGLQQGPEQPVDCRWHRSTSKPPSVRSNPVYSTWALIDTPCQRLCPGSVYAFALLPTAQPGDCLQPRKAME</sequence>
<keyword evidence="3" id="KW-1185">Reference proteome</keyword>
<comment type="caution">
    <text evidence="2">The sequence shown here is derived from an EMBL/GenBank/DDBJ whole genome shotgun (WGS) entry which is preliminary data.</text>
</comment>
<evidence type="ECO:0000313" key="3">
    <source>
        <dbReference type="Proteomes" id="UP001488805"/>
    </source>
</evidence>
<gene>
    <name evidence="2" type="ORF">VZT92_012902</name>
</gene>
<proteinExistence type="predicted"/>
<evidence type="ECO:0000313" key="2">
    <source>
        <dbReference type="EMBL" id="KAK9528756.1"/>
    </source>
</evidence>
<feature type="region of interest" description="Disordered" evidence="1">
    <location>
        <begin position="1"/>
        <end position="27"/>
    </location>
</feature>